<proteinExistence type="predicted"/>
<evidence type="ECO:0000256" key="1">
    <source>
        <dbReference type="ARBA" id="ARBA00023015"/>
    </source>
</evidence>
<dbReference type="OMA" id="EEMTHDQ"/>
<dbReference type="AlphaFoldDB" id="A0A7X0X016"/>
<dbReference type="GO" id="GO:0003700">
    <property type="term" value="F:DNA-binding transcription factor activity"/>
    <property type="evidence" value="ECO:0007669"/>
    <property type="project" value="InterPro"/>
</dbReference>
<dbReference type="Proteomes" id="UP000033536">
    <property type="component" value="Unassembled WGS sequence"/>
</dbReference>
<dbReference type="EMBL" id="JAARRG010000001">
    <property type="protein sequence ID" value="MBC1485094.1"/>
    <property type="molecule type" value="Genomic_DNA"/>
</dbReference>
<keyword evidence="3" id="KW-0804">Transcription</keyword>
<evidence type="ECO:0000313" key="5">
    <source>
        <dbReference type="EMBL" id="KKD45307.1"/>
    </source>
</evidence>
<keyword evidence="1" id="KW-0805">Transcription regulation</keyword>
<dbReference type="InterPro" id="IPR036388">
    <property type="entry name" value="WH-like_DNA-bd_sf"/>
</dbReference>
<comment type="caution">
    <text evidence="6">The sequence shown here is derived from an EMBL/GenBank/DDBJ whole genome shotgun (WGS) entry which is preliminary data.</text>
</comment>
<protein>
    <submittedName>
        <fullName evidence="6">MarR family transcriptional regulator</fullName>
    </submittedName>
</protein>
<evidence type="ECO:0000259" key="4">
    <source>
        <dbReference type="PROSITE" id="PS50995"/>
    </source>
</evidence>
<accession>A0A7X0X016</accession>
<dbReference type="RefSeq" id="WP_003747160.1">
    <property type="nucleotide sequence ID" value="NZ_CBCPLZ010000002.1"/>
</dbReference>
<dbReference type="EMBL" id="JYOM01000014">
    <property type="protein sequence ID" value="KKD45307.1"/>
    <property type="molecule type" value="Genomic_DNA"/>
</dbReference>
<reference evidence="6 8" key="2">
    <citation type="submission" date="2020-03" db="EMBL/GenBank/DDBJ databases">
        <title>Soil Listeria distribution.</title>
        <authorList>
            <person name="Liao J."/>
            <person name="Wiedmann M."/>
        </authorList>
    </citation>
    <scope>NUCLEOTIDE SEQUENCE [LARGE SCALE GENOMIC DNA]</scope>
    <source>
        <strain evidence="6 8">FSL L7-1560</strain>
    </source>
</reference>
<sequence length="150" mass="17275">MEKQKVKQLIHSYQQTYIFALTQIHQAISELSTSTADISIEQFFVLREIAENDGIGASDLALCLLANKSAVTPKLKKLEEKGYIKREKNPTDKRAIILTITKKGNEVYQECEQKLENLVNDWLEILGEKDSEQFLNLYEKITKSVIQTRR</sequence>
<evidence type="ECO:0000313" key="7">
    <source>
        <dbReference type="Proteomes" id="UP000033536"/>
    </source>
</evidence>
<keyword evidence="2" id="KW-0238">DNA-binding</keyword>
<dbReference type="PRINTS" id="PR00598">
    <property type="entry name" value="HTHMARR"/>
</dbReference>
<evidence type="ECO:0000313" key="6">
    <source>
        <dbReference type="EMBL" id="MBC1485094.1"/>
    </source>
</evidence>
<name>A0A7X0X016_LISSE</name>
<dbReference type="PROSITE" id="PS50995">
    <property type="entry name" value="HTH_MARR_2"/>
    <property type="match status" value="1"/>
</dbReference>
<dbReference type="GeneID" id="32488357"/>
<dbReference type="Proteomes" id="UP000523362">
    <property type="component" value="Unassembled WGS sequence"/>
</dbReference>
<dbReference type="Gene3D" id="1.10.10.10">
    <property type="entry name" value="Winged helix-like DNA-binding domain superfamily/Winged helix DNA-binding domain"/>
    <property type="match status" value="1"/>
</dbReference>
<dbReference type="InterPro" id="IPR036390">
    <property type="entry name" value="WH_DNA-bd_sf"/>
</dbReference>
<dbReference type="GO" id="GO:0003677">
    <property type="term" value="F:DNA binding"/>
    <property type="evidence" value="ECO:0007669"/>
    <property type="project" value="UniProtKB-KW"/>
</dbReference>
<dbReference type="SUPFAM" id="SSF46785">
    <property type="entry name" value="Winged helix' DNA-binding domain"/>
    <property type="match status" value="1"/>
</dbReference>
<evidence type="ECO:0000256" key="3">
    <source>
        <dbReference type="ARBA" id="ARBA00023163"/>
    </source>
</evidence>
<dbReference type="PANTHER" id="PTHR42756:SF1">
    <property type="entry name" value="TRANSCRIPTIONAL REPRESSOR OF EMRAB OPERON"/>
    <property type="match status" value="1"/>
</dbReference>
<gene>
    <name evidence="6" type="ORF">HB897_02470</name>
    <name evidence="5" type="ORF">UQ68_08520</name>
</gene>
<dbReference type="Pfam" id="PF01047">
    <property type="entry name" value="MarR"/>
    <property type="match status" value="1"/>
</dbReference>
<dbReference type="PANTHER" id="PTHR42756">
    <property type="entry name" value="TRANSCRIPTIONAL REGULATOR, MARR"/>
    <property type="match status" value="1"/>
</dbReference>
<reference evidence="5 7" key="1">
    <citation type="submission" date="2015-02" db="EMBL/GenBank/DDBJ databases">
        <title>Sequencing of Listeria spp. dairy environmental strains.</title>
        <authorList>
            <person name="Muhterem-Uyar M."/>
            <person name="Wagner M."/>
            <person name="Schmitz-Esser S."/>
            <person name="Stessl B."/>
        </authorList>
    </citation>
    <scope>NUCLEOTIDE SEQUENCE [LARGE SCALE GENOMIC DNA]</scope>
    <source>
        <strain evidence="5 7">7KSM</strain>
    </source>
</reference>
<evidence type="ECO:0000313" key="8">
    <source>
        <dbReference type="Proteomes" id="UP000523362"/>
    </source>
</evidence>
<keyword evidence="7" id="KW-1185">Reference proteome</keyword>
<feature type="domain" description="HTH marR-type" evidence="4">
    <location>
        <begin position="14"/>
        <end position="143"/>
    </location>
</feature>
<dbReference type="InterPro" id="IPR000835">
    <property type="entry name" value="HTH_MarR-typ"/>
</dbReference>
<evidence type="ECO:0000256" key="2">
    <source>
        <dbReference type="ARBA" id="ARBA00023125"/>
    </source>
</evidence>
<dbReference type="SMART" id="SM00347">
    <property type="entry name" value="HTH_MARR"/>
    <property type="match status" value="1"/>
</dbReference>
<organism evidence="6 8">
    <name type="scientific">Listeria seeligeri</name>
    <dbReference type="NCBI Taxonomy" id="1640"/>
    <lineage>
        <taxon>Bacteria</taxon>
        <taxon>Bacillati</taxon>
        <taxon>Bacillota</taxon>
        <taxon>Bacilli</taxon>
        <taxon>Bacillales</taxon>
        <taxon>Listeriaceae</taxon>
        <taxon>Listeria</taxon>
    </lineage>
</organism>